<dbReference type="AlphaFoldDB" id="A0AAD2HXG3"/>
<name>A0AAD2HXG3_9AGAR</name>
<dbReference type="Pfam" id="PF14231">
    <property type="entry name" value="GXWXG"/>
    <property type="match status" value="1"/>
</dbReference>
<proteinExistence type="predicted"/>
<organism evidence="3 4">
    <name type="scientific">Mycena citricolor</name>
    <dbReference type="NCBI Taxonomy" id="2018698"/>
    <lineage>
        <taxon>Eukaryota</taxon>
        <taxon>Fungi</taxon>
        <taxon>Dikarya</taxon>
        <taxon>Basidiomycota</taxon>
        <taxon>Agaricomycotina</taxon>
        <taxon>Agaricomycetes</taxon>
        <taxon>Agaricomycetidae</taxon>
        <taxon>Agaricales</taxon>
        <taxon>Marasmiineae</taxon>
        <taxon>Mycenaceae</taxon>
        <taxon>Mycena</taxon>
    </lineage>
</organism>
<dbReference type="Proteomes" id="UP001295794">
    <property type="component" value="Unassembled WGS sequence"/>
</dbReference>
<dbReference type="Pfam" id="PF14232">
    <property type="entry name" value="DUF4334"/>
    <property type="match status" value="1"/>
</dbReference>
<feature type="domain" description="GXWXG" evidence="1">
    <location>
        <begin position="44"/>
        <end position="102"/>
    </location>
</feature>
<reference evidence="3" key="1">
    <citation type="submission" date="2023-11" db="EMBL/GenBank/DDBJ databases">
        <authorList>
            <person name="De Vega J J."/>
            <person name="De Vega J J."/>
        </authorList>
    </citation>
    <scope>NUCLEOTIDE SEQUENCE</scope>
</reference>
<evidence type="ECO:0000259" key="2">
    <source>
        <dbReference type="Pfam" id="PF14232"/>
    </source>
</evidence>
<comment type="caution">
    <text evidence="3">The sequence shown here is derived from an EMBL/GenBank/DDBJ whole genome shotgun (WGS) entry which is preliminary data.</text>
</comment>
<gene>
    <name evidence="3" type="ORF">MYCIT1_LOCUS36953</name>
</gene>
<accession>A0AAD2HXG3</accession>
<dbReference type="InterPro" id="IPR025951">
    <property type="entry name" value="GXWXG_dom"/>
</dbReference>
<evidence type="ECO:0000313" key="3">
    <source>
        <dbReference type="EMBL" id="CAK5284001.1"/>
    </source>
</evidence>
<evidence type="ECO:0000313" key="4">
    <source>
        <dbReference type="Proteomes" id="UP001295794"/>
    </source>
</evidence>
<dbReference type="Gene3D" id="2.40.128.580">
    <property type="entry name" value="GXWXG domain"/>
    <property type="match status" value="1"/>
</dbReference>
<feature type="domain" description="DUF4334" evidence="2">
    <location>
        <begin position="112"/>
        <end position="167"/>
    </location>
</feature>
<protein>
    <recommendedName>
        <fullName evidence="5">GXWXG domain-containing protein</fullName>
    </recommendedName>
</protein>
<sequence>MSPPDSRSPPPPSSAAETAYLSLMRAAPSSADRLTLKPETLDDIYAQLRAVEPGFLIGEWTGGDFPELGHPVSASLTQIRWAGKSFYSAEDVVPIVVYDAQGSRTPALEPYGKARIREVKFRGVVSAAMVYDILAIIDHFRYVDENTVAGVMDTKDAPPGYHFYLKRLDAKSRL</sequence>
<dbReference type="InterPro" id="IPR025568">
    <property type="entry name" value="DUF4334"/>
</dbReference>
<keyword evidence="4" id="KW-1185">Reference proteome</keyword>
<evidence type="ECO:0000259" key="1">
    <source>
        <dbReference type="Pfam" id="PF14231"/>
    </source>
</evidence>
<dbReference type="EMBL" id="CAVNYO010000478">
    <property type="protein sequence ID" value="CAK5284001.1"/>
    <property type="molecule type" value="Genomic_DNA"/>
</dbReference>
<evidence type="ECO:0008006" key="5">
    <source>
        <dbReference type="Google" id="ProtNLM"/>
    </source>
</evidence>